<feature type="transmembrane region" description="Helical" evidence="7">
    <location>
        <begin position="64"/>
        <end position="84"/>
    </location>
</feature>
<comment type="subcellular location">
    <subcellularLocation>
        <location evidence="1">Membrane</location>
        <topology evidence="1">Multi-pass membrane protein</topology>
    </subcellularLocation>
</comment>
<sequence length="386" mass="39893">MSLERARGTGADARASTSGSATARARARGTGVALAQACAFVNACSAAASYALERRGVSLPSWQTFYAYACVACAFAPGYAMRTARGGGGANRARVGRYAALALLDVEANYCVTRAFEYTSMTSVSLLDSATIPFAMILSVYALGARYGKGHVAGGALAFAGLVVLVLGDAMPSARTSGGDGSNVPLGDFLAVVAAALYATSNVLNEGFLRDADKVEILAHIGVFGTVISGTQSAVLEGMKFSQLKVLGAAGAGLFALYALSLLVLYTFAMDVLELCGASAFNVSMLASDVWSVVIRLIFFNGFSSVSAFVSFLFAFAFVASGIIIFALAGDPAGAQPQSSADEASSLGARIRRLFVPEARRGAPYVHMDVSDDDDMCDVELTPVHG</sequence>
<dbReference type="InterPro" id="IPR037185">
    <property type="entry name" value="EmrE-like"/>
</dbReference>
<keyword evidence="3" id="KW-0813">Transport</keyword>
<evidence type="ECO:0000313" key="9">
    <source>
        <dbReference type="Proteomes" id="UP000009170"/>
    </source>
</evidence>
<dbReference type="EMBL" id="CAID01000006">
    <property type="protein sequence ID" value="CEF98321.1"/>
    <property type="molecule type" value="Genomic_DNA"/>
</dbReference>
<dbReference type="FunCoup" id="A0A090M294">
    <property type="interactions" value="297"/>
</dbReference>
<name>A0A090M294_OSTTA</name>
<evidence type="ECO:0000313" key="8">
    <source>
        <dbReference type="EMBL" id="CEF98321.1"/>
    </source>
</evidence>
<dbReference type="PANTHER" id="PTHR14233:SF4">
    <property type="entry name" value="SOLUTE CARRIER FAMILY 35 MEMBER F2"/>
    <property type="match status" value="1"/>
</dbReference>
<dbReference type="GO" id="GO:0022857">
    <property type="term" value="F:transmembrane transporter activity"/>
    <property type="evidence" value="ECO:0007669"/>
    <property type="project" value="InterPro"/>
</dbReference>
<evidence type="ECO:0000256" key="5">
    <source>
        <dbReference type="ARBA" id="ARBA00022989"/>
    </source>
</evidence>
<organism evidence="8 9">
    <name type="scientific">Ostreococcus tauri</name>
    <name type="common">Marine green alga</name>
    <dbReference type="NCBI Taxonomy" id="70448"/>
    <lineage>
        <taxon>Eukaryota</taxon>
        <taxon>Viridiplantae</taxon>
        <taxon>Chlorophyta</taxon>
        <taxon>Mamiellophyceae</taxon>
        <taxon>Mamiellales</taxon>
        <taxon>Bathycoccaceae</taxon>
        <taxon>Ostreococcus</taxon>
    </lineage>
</organism>
<feature type="transmembrane region" description="Helical" evidence="7">
    <location>
        <begin position="306"/>
        <end position="329"/>
    </location>
</feature>
<dbReference type="SUPFAM" id="SSF103481">
    <property type="entry name" value="Multidrug resistance efflux transporter EmrE"/>
    <property type="match status" value="1"/>
</dbReference>
<gene>
    <name evidence="8" type="ORF">OT_ostta06g01820</name>
</gene>
<feature type="transmembrane region" description="Helical" evidence="7">
    <location>
        <begin position="124"/>
        <end position="144"/>
    </location>
</feature>
<dbReference type="GeneID" id="34945900"/>
<keyword evidence="9" id="KW-1185">Reference proteome</keyword>
<dbReference type="Proteomes" id="UP000009170">
    <property type="component" value="Unassembled WGS sequence"/>
</dbReference>
<keyword evidence="4 7" id="KW-0812">Transmembrane</keyword>
<evidence type="ECO:0000256" key="7">
    <source>
        <dbReference type="SAM" id="Phobius"/>
    </source>
</evidence>
<evidence type="ECO:0000256" key="2">
    <source>
        <dbReference type="ARBA" id="ARBA00007863"/>
    </source>
</evidence>
<feature type="transmembrane region" description="Helical" evidence="7">
    <location>
        <begin position="280"/>
        <end position="299"/>
    </location>
</feature>
<evidence type="ECO:0000256" key="4">
    <source>
        <dbReference type="ARBA" id="ARBA00022692"/>
    </source>
</evidence>
<accession>A0A090M294</accession>
<dbReference type="GO" id="GO:0016020">
    <property type="term" value="C:membrane"/>
    <property type="evidence" value="ECO:0007669"/>
    <property type="project" value="UniProtKB-SubCell"/>
</dbReference>
<comment type="caution">
    <text evidence="8">The sequence shown here is derived from an EMBL/GenBank/DDBJ whole genome shotgun (WGS) entry which is preliminary data.</text>
</comment>
<feature type="transmembrane region" description="Helical" evidence="7">
    <location>
        <begin position="247"/>
        <end position="268"/>
    </location>
</feature>
<dbReference type="KEGG" id="ota:OT_ostta06g01820"/>
<dbReference type="PANTHER" id="PTHR14233">
    <property type="entry name" value="DUF914-RELATED"/>
    <property type="match status" value="1"/>
</dbReference>
<reference evidence="8 9" key="2">
    <citation type="journal article" date="2014" name="BMC Genomics">
        <title>An improved genome of the model marine alga Ostreococcus tauri unfolds by assessing Illumina de novo assemblies.</title>
        <authorList>
            <person name="Blanc-Mathieu R."/>
            <person name="Verhelst B."/>
            <person name="Derelle E."/>
            <person name="Rombauts S."/>
            <person name="Bouget F.Y."/>
            <person name="Carre I."/>
            <person name="Chateau A."/>
            <person name="Eyre-Walker A."/>
            <person name="Grimsley N."/>
            <person name="Moreau H."/>
            <person name="Piegu B."/>
            <person name="Rivals E."/>
            <person name="Schackwitz W."/>
            <person name="Van de Peer Y."/>
            <person name="Piganeau G."/>
        </authorList>
    </citation>
    <scope>NUCLEOTIDE SEQUENCE [LARGE SCALE GENOMIC DNA]</scope>
    <source>
        <strain evidence="9">OTTH 0595 / CCAP 157/2 / RCC745</strain>
    </source>
</reference>
<dbReference type="OrthoDB" id="429955at2759"/>
<keyword evidence="6 7" id="KW-0472">Membrane</keyword>
<dbReference type="Pfam" id="PF06027">
    <property type="entry name" value="SLC35F"/>
    <property type="match status" value="1"/>
</dbReference>
<keyword evidence="5 7" id="KW-1133">Transmembrane helix</keyword>
<reference evidence="9" key="1">
    <citation type="journal article" date="2006" name="Proc. Natl. Acad. Sci. U.S.A.">
        <title>Genome analysis of the smallest free-living eukaryote Ostreococcus tauri unveils many unique features.</title>
        <authorList>
            <person name="Derelle E."/>
            <person name="Ferraz C."/>
            <person name="Rombauts S."/>
            <person name="Rouze P."/>
            <person name="Worden A.Z."/>
            <person name="Robbens S."/>
            <person name="Partensky F."/>
            <person name="Degroeve S."/>
            <person name="Echeynie S."/>
            <person name="Cooke R."/>
            <person name="Saeys Y."/>
            <person name="Wuyts J."/>
            <person name="Jabbari K."/>
            <person name="Bowler C."/>
            <person name="Panaud O."/>
            <person name="Piegu B."/>
            <person name="Ball S.G."/>
            <person name="Ral J.-P."/>
            <person name="Bouget F.-Y."/>
            <person name="Piganeau G."/>
            <person name="De Baets B."/>
            <person name="Picard A."/>
            <person name="Delseny M."/>
            <person name="Demaille J."/>
            <person name="Van de Peer Y."/>
            <person name="Moreau H."/>
        </authorList>
    </citation>
    <scope>NUCLEOTIDE SEQUENCE [LARGE SCALE GENOMIC DNA]</scope>
    <source>
        <strain evidence="9">OTTH 0595 / CCAP 157/2 / RCC745</strain>
    </source>
</reference>
<evidence type="ECO:0000256" key="6">
    <source>
        <dbReference type="ARBA" id="ARBA00023136"/>
    </source>
</evidence>
<dbReference type="AlphaFoldDB" id="A0A090M294"/>
<dbReference type="InterPro" id="IPR052221">
    <property type="entry name" value="SLC35F_Transporter"/>
</dbReference>
<protein>
    <submittedName>
        <fullName evidence="8">Solute carrier family 35 member SLC35F1/F2/F6</fullName>
    </submittedName>
</protein>
<feature type="transmembrane region" description="Helical" evidence="7">
    <location>
        <begin position="32"/>
        <end position="52"/>
    </location>
</feature>
<evidence type="ECO:0000256" key="3">
    <source>
        <dbReference type="ARBA" id="ARBA00022448"/>
    </source>
</evidence>
<feature type="transmembrane region" description="Helical" evidence="7">
    <location>
        <begin position="150"/>
        <end position="168"/>
    </location>
</feature>
<evidence type="ECO:0000256" key="1">
    <source>
        <dbReference type="ARBA" id="ARBA00004141"/>
    </source>
</evidence>
<dbReference type="InParanoid" id="A0A090M294"/>
<dbReference type="InterPro" id="IPR009262">
    <property type="entry name" value="SLC35_F1/F2/F6"/>
</dbReference>
<comment type="similarity">
    <text evidence="2">Belongs to the SLC35F solute transporter family.</text>
</comment>
<dbReference type="RefSeq" id="XP_022839206.1">
    <property type="nucleotide sequence ID" value="XM_022984002.1"/>
</dbReference>
<proteinExistence type="inferred from homology"/>